<sequence length="214" mass="24364">MSIINTTKSPDVKNMIKDINNSCPARRAIKKENNFLSFVIKAIGKEQQMSCMISKFQREIKNQKETIDSLEIDAELREALIKDKDEEIESLKNEIKNLKDLLHKAQSEQVKVVEIKPQKPNYFASPSRLYHEESLISNNNDDNYVNRENLVIATVPNIIASPKNAAIPDTSARPEPEGSKKLVKKKSLKRSIKEPNAAVNFLYNLRKRAKKSSS</sequence>
<evidence type="ECO:0000313" key="4">
    <source>
        <dbReference type="Proteomes" id="UP001627154"/>
    </source>
</evidence>
<protein>
    <submittedName>
        <fullName evidence="3">Uncharacterized protein</fullName>
    </submittedName>
</protein>
<accession>A0ABD2XGC6</accession>
<evidence type="ECO:0000256" key="1">
    <source>
        <dbReference type="SAM" id="Coils"/>
    </source>
</evidence>
<keyword evidence="4" id="KW-1185">Reference proteome</keyword>
<evidence type="ECO:0000256" key="2">
    <source>
        <dbReference type="SAM" id="MobiDB-lite"/>
    </source>
</evidence>
<proteinExistence type="predicted"/>
<comment type="caution">
    <text evidence="3">The sequence shown here is derived from an EMBL/GenBank/DDBJ whole genome shotgun (WGS) entry which is preliminary data.</text>
</comment>
<dbReference type="Proteomes" id="UP001627154">
    <property type="component" value="Unassembled WGS sequence"/>
</dbReference>
<dbReference type="AlphaFoldDB" id="A0ABD2XGC6"/>
<keyword evidence="1" id="KW-0175">Coiled coil</keyword>
<gene>
    <name evidence="3" type="ORF">TKK_003323</name>
</gene>
<evidence type="ECO:0000313" key="3">
    <source>
        <dbReference type="EMBL" id="KAL3403917.1"/>
    </source>
</evidence>
<reference evidence="3 4" key="1">
    <citation type="journal article" date="2024" name="bioRxiv">
        <title>A reference genome for Trichogramma kaykai: A tiny desert-dwelling parasitoid wasp with competing sex-ratio distorters.</title>
        <authorList>
            <person name="Culotta J."/>
            <person name="Lindsey A.R."/>
        </authorList>
    </citation>
    <scope>NUCLEOTIDE SEQUENCE [LARGE SCALE GENOMIC DNA]</scope>
    <source>
        <strain evidence="3 4">KSX58</strain>
    </source>
</reference>
<organism evidence="3 4">
    <name type="scientific">Trichogramma kaykai</name>
    <dbReference type="NCBI Taxonomy" id="54128"/>
    <lineage>
        <taxon>Eukaryota</taxon>
        <taxon>Metazoa</taxon>
        <taxon>Ecdysozoa</taxon>
        <taxon>Arthropoda</taxon>
        <taxon>Hexapoda</taxon>
        <taxon>Insecta</taxon>
        <taxon>Pterygota</taxon>
        <taxon>Neoptera</taxon>
        <taxon>Endopterygota</taxon>
        <taxon>Hymenoptera</taxon>
        <taxon>Apocrita</taxon>
        <taxon>Proctotrupomorpha</taxon>
        <taxon>Chalcidoidea</taxon>
        <taxon>Trichogrammatidae</taxon>
        <taxon>Trichogramma</taxon>
    </lineage>
</organism>
<name>A0ABD2XGC6_9HYME</name>
<dbReference type="EMBL" id="JBJJXI010000027">
    <property type="protein sequence ID" value="KAL3403917.1"/>
    <property type="molecule type" value="Genomic_DNA"/>
</dbReference>
<feature type="coiled-coil region" evidence="1">
    <location>
        <begin position="53"/>
        <end position="108"/>
    </location>
</feature>
<feature type="region of interest" description="Disordered" evidence="2">
    <location>
        <begin position="165"/>
        <end position="189"/>
    </location>
</feature>